<name>A0A6C0J1U8_9ZZZZ</name>
<evidence type="ECO:0000256" key="2">
    <source>
        <dbReference type="ARBA" id="ARBA00022676"/>
    </source>
</evidence>
<reference evidence="5" key="1">
    <citation type="journal article" date="2020" name="Nature">
        <title>Giant virus diversity and host interactions through global metagenomics.</title>
        <authorList>
            <person name="Schulz F."/>
            <person name="Roux S."/>
            <person name="Paez-Espino D."/>
            <person name="Jungbluth S."/>
            <person name="Walsh D.A."/>
            <person name="Denef V.J."/>
            <person name="McMahon K.D."/>
            <person name="Konstantinidis K.T."/>
            <person name="Eloe-Fadrosh E.A."/>
            <person name="Kyrpides N.C."/>
            <person name="Woyke T."/>
        </authorList>
    </citation>
    <scope>NUCLEOTIDE SEQUENCE</scope>
    <source>
        <strain evidence="5">GVMAG-M-3300025699-48</strain>
    </source>
</reference>
<comment type="similarity">
    <text evidence="1">Belongs to the glycosyltransferase 25 family.</text>
</comment>
<dbReference type="EMBL" id="MN740306">
    <property type="protein sequence ID" value="QHT99282.1"/>
    <property type="molecule type" value="Genomic_DNA"/>
</dbReference>
<sequence length="222" mass="26416">MEPKLYYITIATKPHPVLDNIKKRIQQNNEDIHVLGLEENRHIGWQGSANFGIKLREAQSFLFRKEIRPQDIVMLTDAYDVIYCGSQKEIMKRYLSFNKSIVFGCETQCHPDPMLADSYKYRNTEFPFLNSGMYIGEAWALRHCLINYQYNDTDDDQRFWTKQFFKYTWLFGLDYENTLFLNTEGIEWDKLKFQNNKANYKGRTPQFVHVNGPDKSQVNFFL</sequence>
<evidence type="ECO:0000313" key="5">
    <source>
        <dbReference type="EMBL" id="QHT99282.1"/>
    </source>
</evidence>
<dbReference type="GO" id="GO:0016740">
    <property type="term" value="F:transferase activity"/>
    <property type="evidence" value="ECO:0007669"/>
    <property type="project" value="UniProtKB-KW"/>
</dbReference>
<dbReference type="CDD" id="cd22997">
    <property type="entry name" value="GT_LH"/>
    <property type="match status" value="1"/>
</dbReference>
<protein>
    <recommendedName>
        <fullName evidence="4">PLOD1-3-like GT domain-containing protein</fullName>
    </recommendedName>
</protein>
<dbReference type="InterPro" id="IPR050757">
    <property type="entry name" value="Collagen_mod_GT25"/>
</dbReference>
<dbReference type="InterPro" id="IPR057589">
    <property type="entry name" value="GT_PLOD"/>
</dbReference>
<evidence type="ECO:0000256" key="1">
    <source>
        <dbReference type="ARBA" id="ARBA00006721"/>
    </source>
</evidence>
<dbReference type="Pfam" id="PF25342">
    <property type="entry name" value="GT_PLOD"/>
    <property type="match status" value="1"/>
</dbReference>
<dbReference type="PANTHER" id="PTHR10730">
    <property type="entry name" value="PROCOLLAGEN-LYSINE,2-OXOGLUTARATE 5-DIOXYGENASE/GLYCOSYLTRANSFERASE 25 FAMILY MEMBER"/>
    <property type="match status" value="1"/>
</dbReference>
<proteinExistence type="inferred from homology"/>
<dbReference type="PANTHER" id="PTHR10730:SF53">
    <property type="entry name" value="GLYCOSYLTRANSFERASE 25 FAMILY MEMBER"/>
    <property type="match status" value="1"/>
</dbReference>
<feature type="domain" description="PLOD1-3-like GT" evidence="4">
    <location>
        <begin position="3"/>
        <end position="220"/>
    </location>
</feature>
<accession>A0A6C0J1U8</accession>
<keyword evidence="3" id="KW-0808">Transferase</keyword>
<evidence type="ECO:0000259" key="4">
    <source>
        <dbReference type="Pfam" id="PF25342"/>
    </source>
</evidence>
<organism evidence="5">
    <name type="scientific">viral metagenome</name>
    <dbReference type="NCBI Taxonomy" id="1070528"/>
    <lineage>
        <taxon>unclassified sequences</taxon>
        <taxon>metagenomes</taxon>
        <taxon>organismal metagenomes</taxon>
    </lineage>
</organism>
<evidence type="ECO:0000256" key="3">
    <source>
        <dbReference type="ARBA" id="ARBA00022679"/>
    </source>
</evidence>
<dbReference type="AlphaFoldDB" id="A0A6C0J1U8"/>
<keyword evidence="2" id="KW-0328">Glycosyltransferase</keyword>